<dbReference type="EMBL" id="JABDHM010000018">
    <property type="protein sequence ID" value="KAF5223636.1"/>
    <property type="molecule type" value="Genomic_DNA"/>
</dbReference>
<dbReference type="AlphaFoldDB" id="A0A7J6YB58"/>
<dbReference type="GO" id="GO:0003906">
    <property type="term" value="F:DNA-(apurinic or apyrimidinic site) endonuclease activity"/>
    <property type="evidence" value="ECO:0007669"/>
    <property type="project" value="TreeGrafter"/>
</dbReference>
<evidence type="ECO:0000256" key="7">
    <source>
        <dbReference type="PIRSR" id="PIRSR604808-3"/>
    </source>
</evidence>
<dbReference type="GO" id="GO:0008311">
    <property type="term" value="F:double-stranded DNA 3'-5' DNA exonuclease activity"/>
    <property type="evidence" value="ECO:0007669"/>
    <property type="project" value="TreeGrafter"/>
</dbReference>
<feature type="binding site" evidence="6">
    <location>
        <position position="260"/>
    </location>
    <ligand>
        <name>Mg(2+)</name>
        <dbReference type="ChEBI" id="CHEBI:18420"/>
        <label>1</label>
    </ligand>
</feature>
<dbReference type="Pfam" id="PF03372">
    <property type="entry name" value="Exo_endo_phos"/>
    <property type="match status" value="1"/>
</dbReference>
<feature type="binding site" evidence="6">
    <location>
        <position position="229"/>
    </location>
    <ligand>
        <name>Mg(2+)</name>
        <dbReference type="ChEBI" id="CHEBI:18420"/>
        <label>1</label>
    </ligand>
</feature>
<dbReference type="Proteomes" id="UP000583944">
    <property type="component" value="Unassembled WGS sequence"/>
</dbReference>
<dbReference type="VEuPathDB" id="TriTrypDB:BCY84_22761"/>
<dbReference type="GO" id="GO:0006284">
    <property type="term" value="P:base-excision repair"/>
    <property type="evidence" value="ECO:0007669"/>
    <property type="project" value="TreeGrafter"/>
</dbReference>
<evidence type="ECO:0000256" key="2">
    <source>
        <dbReference type="ARBA" id="ARBA00022723"/>
    </source>
</evidence>
<feature type="site" description="Transition state stabilizer" evidence="7">
    <location>
        <position position="413"/>
    </location>
</feature>
<feature type="site" description="Interaction with DNA substrate" evidence="7">
    <location>
        <position position="513"/>
    </location>
</feature>
<dbReference type="GO" id="GO:0008081">
    <property type="term" value="F:phosphoric diester hydrolase activity"/>
    <property type="evidence" value="ECO:0007669"/>
    <property type="project" value="TreeGrafter"/>
</dbReference>
<keyword evidence="4 6" id="KW-0460">Magnesium</keyword>
<dbReference type="PROSITE" id="PS51435">
    <property type="entry name" value="AP_NUCLEASE_F1_4"/>
    <property type="match status" value="1"/>
</dbReference>
<comment type="similarity">
    <text evidence="1 8">Belongs to the DNA repair enzymes AP/ExoA family.</text>
</comment>
<dbReference type="VEuPathDB" id="TriTrypDB:ECC02_003368"/>
<feature type="active site" description="Proton acceptor" evidence="5">
    <location>
        <position position="513"/>
    </location>
</feature>
<evidence type="ECO:0000256" key="8">
    <source>
        <dbReference type="RuleBase" id="RU362131"/>
    </source>
</evidence>
<keyword evidence="3" id="KW-0378">Hydrolase</keyword>
<evidence type="ECO:0000259" key="11">
    <source>
        <dbReference type="Pfam" id="PF03372"/>
    </source>
</evidence>
<dbReference type="InterPro" id="IPR004808">
    <property type="entry name" value="AP_endonuc_1"/>
</dbReference>
<comment type="caution">
    <text evidence="12">The sequence shown here is derived from an EMBL/GenBank/DDBJ whole genome shotgun (WGS) entry which is preliminary data.</text>
</comment>
<sequence>MSLSPPGAKFFFFFMVSFWILRLFLCVCLCVGFICIDCATCTRLVCTAVLCSASLSFNLSIHCFCGLFAACGRSQGHRAATAPFILLCIFLFLFLFCPHVSFVMCVSIVRLCGAVSVMPSGPKEQKPVAAAGGKRTRSRSPSATSPKKPATRSTRIRTPTPPSRSLNSAGAEATSPNRPLAAVLTAPPPSDDDTRKTEKDIWSQVEPFQRRTAAKDFDSKHMLKFITWNVAGLRGLLRKDDQAIQRLLEEEGPDALCLQETKLNPDDPQNEKLGEVPGYRFVDHVCRAKKGYSGTRTYIKNTAAAEWKTVTVKGFDTLKSPQDVGHSEGDEEGRVLTTYFGTQGKGSETFALALVNTYIPNSGMSLERLPYRCQKFDLRIRQHLCTLGRSCNHDKEEGDAPSLAGFIWAGDLNVAERDYDRYFAGSYKAMQKCSGFTPEERASFRETLRVANAVDTFRALYPKAAPVYTFWSARINGRARGLGWRLDYFVVSAALARHVVDCFTMPHVMGSDHCPLQMWLRR</sequence>
<accession>A0A7J6YB58</accession>
<dbReference type="InterPro" id="IPR036691">
    <property type="entry name" value="Endo/exonu/phosph_ase_sf"/>
</dbReference>
<evidence type="ECO:0000256" key="9">
    <source>
        <dbReference type="SAM" id="MobiDB-lite"/>
    </source>
</evidence>
<keyword evidence="2 6" id="KW-0479">Metal-binding</keyword>
<feature type="binding site" evidence="6">
    <location>
        <position position="413"/>
    </location>
    <ligand>
        <name>Mg(2+)</name>
        <dbReference type="ChEBI" id="CHEBI:18420"/>
        <label>1</label>
    </ligand>
</feature>
<feature type="transmembrane region" description="Helical" evidence="10">
    <location>
        <begin position="82"/>
        <end position="109"/>
    </location>
</feature>
<name>A0A7J6YB58_TRYCR</name>
<feature type="compositionally biased region" description="Low complexity" evidence="9">
    <location>
        <begin position="139"/>
        <end position="158"/>
    </location>
</feature>
<dbReference type="Gene3D" id="3.60.10.10">
    <property type="entry name" value="Endonuclease/exonuclease/phosphatase"/>
    <property type="match status" value="1"/>
</dbReference>
<feature type="binding site" evidence="6">
    <location>
        <position position="513"/>
    </location>
    <ligand>
        <name>Mg(2+)</name>
        <dbReference type="ChEBI" id="CHEBI:18420"/>
        <label>1</label>
    </ligand>
</feature>
<dbReference type="GO" id="GO:0005634">
    <property type="term" value="C:nucleus"/>
    <property type="evidence" value="ECO:0007669"/>
    <property type="project" value="TreeGrafter"/>
</dbReference>
<dbReference type="SMR" id="A0A7J6YB58"/>
<evidence type="ECO:0000256" key="5">
    <source>
        <dbReference type="PIRSR" id="PIRSR604808-1"/>
    </source>
</evidence>
<dbReference type="NCBIfam" id="TIGR00633">
    <property type="entry name" value="xth"/>
    <property type="match status" value="1"/>
</dbReference>
<evidence type="ECO:0000313" key="13">
    <source>
        <dbReference type="Proteomes" id="UP000583944"/>
    </source>
</evidence>
<organism evidence="12 13">
    <name type="scientific">Trypanosoma cruzi</name>
    <dbReference type="NCBI Taxonomy" id="5693"/>
    <lineage>
        <taxon>Eukaryota</taxon>
        <taxon>Discoba</taxon>
        <taxon>Euglenozoa</taxon>
        <taxon>Kinetoplastea</taxon>
        <taxon>Metakinetoplastina</taxon>
        <taxon>Trypanosomatida</taxon>
        <taxon>Trypanosomatidae</taxon>
        <taxon>Trypanosoma</taxon>
        <taxon>Schizotrypanum</taxon>
    </lineage>
</organism>
<reference evidence="12 13" key="1">
    <citation type="journal article" date="2019" name="Genome Biol. Evol.">
        <title>Nanopore Sequencing Significantly Improves Genome Assembly of the Protozoan Parasite Trypanosoma cruzi.</title>
        <authorList>
            <person name="Diaz-Viraque F."/>
            <person name="Pita S."/>
            <person name="Greif G."/>
            <person name="de Souza R.C.M."/>
            <person name="Iraola G."/>
            <person name="Robello C."/>
        </authorList>
    </citation>
    <scope>NUCLEOTIDE SEQUENCE [LARGE SCALE GENOMIC DNA]</scope>
    <source>
        <strain evidence="12 13">Berenice</strain>
    </source>
</reference>
<feature type="transmembrane region" description="Helical" evidence="10">
    <location>
        <begin position="48"/>
        <end position="70"/>
    </location>
</feature>
<proteinExistence type="inferred from homology"/>
<keyword evidence="8" id="KW-0234">DNA repair</keyword>
<feature type="binding site" evidence="6">
    <location>
        <position position="411"/>
    </location>
    <ligand>
        <name>Mg(2+)</name>
        <dbReference type="ChEBI" id="CHEBI:18420"/>
        <label>1</label>
    </ligand>
</feature>
<dbReference type="PANTHER" id="PTHR22748:SF6">
    <property type="entry name" value="DNA-(APURINIC OR APYRIMIDINIC SITE) ENDONUCLEASE"/>
    <property type="match status" value="1"/>
</dbReference>
<evidence type="ECO:0000256" key="6">
    <source>
        <dbReference type="PIRSR" id="PIRSR604808-2"/>
    </source>
</evidence>
<keyword evidence="6" id="KW-0464">Manganese</keyword>
<feature type="binding site" evidence="6">
    <location>
        <position position="512"/>
    </location>
    <ligand>
        <name>Mg(2+)</name>
        <dbReference type="ChEBI" id="CHEBI:18420"/>
        <label>1</label>
    </ligand>
</feature>
<protein>
    <recommendedName>
        <fullName evidence="8">DNA-(apurinic or apyrimidinic site) endonuclease</fullName>
        <ecNumber evidence="8">3.1.-.-</ecNumber>
    </recommendedName>
</protein>
<feature type="domain" description="Endonuclease/exonuclease/phosphatase" evidence="11">
    <location>
        <begin position="226"/>
        <end position="513"/>
    </location>
</feature>
<evidence type="ECO:0000256" key="10">
    <source>
        <dbReference type="SAM" id="Phobius"/>
    </source>
</evidence>
<keyword evidence="10" id="KW-0472">Membrane</keyword>
<dbReference type="PANTHER" id="PTHR22748">
    <property type="entry name" value="AP ENDONUCLEASE"/>
    <property type="match status" value="1"/>
</dbReference>
<dbReference type="SUPFAM" id="SSF56219">
    <property type="entry name" value="DNase I-like"/>
    <property type="match status" value="1"/>
</dbReference>
<feature type="active site" description="Proton donor/acceptor" evidence="5">
    <location>
        <position position="411"/>
    </location>
</feature>
<evidence type="ECO:0000256" key="4">
    <source>
        <dbReference type="ARBA" id="ARBA00022842"/>
    </source>
</evidence>
<evidence type="ECO:0000313" key="12">
    <source>
        <dbReference type="EMBL" id="KAF5223636.1"/>
    </source>
</evidence>
<dbReference type="InterPro" id="IPR005135">
    <property type="entry name" value="Endo/exonuclease/phosphatase"/>
</dbReference>
<feature type="site" description="Important for catalytic activity" evidence="7">
    <location>
        <position position="487"/>
    </location>
</feature>
<evidence type="ECO:0000256" key="1">
    <source>
        <dbReference type="ARBA" id="ARBA00007092"/>
    </source>
</evidence>
<dbReference type="GO" id="GO:0046872">
    <property type="term" value="F:metal ion binding"/>
    <property type="evidence" value="ECO:0007669"/>
    <property type="project" value="UniProtKB-KW"/>
</dbReference>
<dbReference type="EC" id="3.1.-.-" evidence="8"/>
<comment type="cofactor">
    <cofactor evidence="6 8">
        <name>Mg(2+)</name>
        <dbReference type="ChEBI" id="CHEBI:18420"/>
    </cofactor>
    <cofactor evidence="6 8">
        <name>Mn(2+)</name>
        <dbReference type="ChEBI" id="CHEBI:29035"/>
    </cofactor>
    <text evidence="6 8">Probably binds two magnesium or manganese ions per subunit.</text>
</comment>
<dbReference type="CDD" id="cd09087">
    <property type="entry name" value="Ape1-like_AP-endo"/>
    <property type="match status" value="1"/>
</dbReference>
<gene>
    <name evidence="12" type="ORF">ECC02_003368</name>
</gene>
<feature type="transmembrane region" description="Helical" evidence="10">
    <location>
        <begin position="12"/>
        <end position="36"/>
    </location>
</feature>
<feature type="region of interest" description="Disordered" evidence="9">
    <location>
        <begin position="121"/>
        <end position="196"/>
    </location>
</feature>
<dbReference type="OrthoDB" id="498125at2759"/>
<feature type="active site" evidence="5">
    <location>
        <position position="358"/>
    </location>
</feature>
<evidence type="ECO:0000256" key="3">
    <source>
        <dbReference type="ARBA" id="ARBA00022801"/>
    </source>
</evidence>
<keyword evidence="8" id="KW-0227">DNA damage</keyword>
<keyword evidence="10" id="KW-1133">Transmembrane helix</keyword>
<keyword evidence="10" id="KW-0812">Transmembrane</keyword>